<dbReference type="AlphaFoldDB" id="A0A2N8KTD1"/>
<dbReference type="GO" id="GO:1990281">
    <property type="term" value="C:efflux pump complex"/>
    <property type="evidence" value="ECO:0007669"/>
    <property type="project" value="TreeGrafter"/>
</dbReference>
<feature type="domain" description="Multidrug resistance protein MdtA-like alpha-helical hairpin" evidence="3">
    <location>
        <begin position="123"/>
        <end position="180"/>
    </location>
</feature>
<keyword evidence="2" id="KW-0175">Coiled coil</keyword>
<evidence type="ECO:0000313" key="8">
    <source>
        <dbReference type="Proteomes" id="UP000235916"/>
    </source>
</evidence>
<dbReference type="Gene3D" id="2.40.420.20">
    <property type="match status" value="1"/>
</dbReference>
<dbReference type="Gene3D" id="2.40.50.100">
    <property type="match status" value="1"/>
</dbReference>
<dbReference type="Pfam" id="PF25917">
    <property type="entry name" value="BSH_RND"/>
    <property type="match status" value="1"/>
</dbReference>
<comment type="similarity">
    <text evidence="1">Belongs to the membrane fusion protein (MFP) (TC 8.A.1) family.</text>
</comment>
<evidence type="ECO:0000259" key="4">
    <source>
        <dbReference type="Pfam" id="PF25917"/>
    </source>
</evidence>
<dbReference type="InterPro" id="IPR006143">
    <property type="entry name" value="RND_pump_MFP"/>
</dbReference>
<dbReference type="Gene3D" id="1.10.287.470">
    <property type="entry name" value="Helix hairpin bin"/>
    <property type="match status" value="1"/>
</dbReference>
<feature type="domain" description="CzcB-like C-terminal circularly permuted SH3-like" evidence="6">
    <location>
        <begin position="307"/>
        <end position="360"/>
    </location>
</feature>
<dbReference type="Pfam" id="PF25876">
    <property type="entry name" value="HH_MFP_RND"/>
    <property type="match status" value="1"/>
</dbReference>
<dbReference type="NCBIfam" id="TIGR01730">
    <property type="entry name" value="RND_mfp"/>
    <property type="match status" value="1"/>
</dbReference>
<dbReference type="RefSeq" id="WP_102766642.1">
    <property type="nucleotide sequence ID" value="NZ_POSP01000003.1"/>
</dbReference>
<dbReference type="GO" id="GO:0015562">
    <property type="term" value="F:efflux transmembrane transporter activity"/>
    <property type="evidence" value="ECO:0007669"/>
    <property type="project" value="TreeGrafter"/>
</dbReference>
<name>A0A2N8KTD1_9BURK</name>
<proteinExistence type="inferred from homology"/>
<dbReference type="SUPFAM" id="SSF111369">
    <property type="entry name" value="HlyD-like secretion proteins"/>
    <property type="match status" value="1"/>
</dbReference>
<evidence type="ECO:0000259" key="6">
    <source>
        <dbReference type="Pfam" id="PF25975"/>
    </source>
</evidence>
<evidence type="ECO:0000256" key="2">
    <source>
        <dbReference type="SAM" id="Coils"/>
    </source>
</evidence>
<dbReference type="Pfam" id="PF25975">
    <property type="entry name" value="CzcB_C"/>
    <property type="match status" value="1"/>
</dbReference>
<keyword evidence="8" id="KW-1185">Reference proteome</keyword>
<dbReference type="PANTHER" id="PTHR30469:SF18">
    <property type="entry name" value="RESISTANCE-NODULATION-CELL DIVISION (RND) EFFLUX MEMBRANE FUSION PROTEIN-RELATED"/>
    <property type="match status" value="1"/>
</dbReference>
<dbReference type="EMBL" id="POSP01000003">
    <property type="protein sequence ID" value="PND36719.1"/>
    <property type="molecule type" value="Genomic_DNA"/>
</dbReference>
<dbReference type="Proteomes" id="UP000235916">
    <property type="component" value="Unassembled WGS sequence"/>
</dbReference>
<dbReference type="Gene3D" id="2.40.30.170">
    <property type="match status" value="1"/>
</dbReference>
<evidence type="ECO:0000259" key="3">
    <source>
        <dbReference type="Pfam" id="PF25876"/>
    </source>
</evidence>
<evidence type="ECO:0000259" key="5">
    <source>
        <dbReference type="Pfam" id="PF25954"/>
    </source>
</evidence>
<feature type="domain" description="CusB-like beta-barrel" evidence="5">
    <location>
        <begin position="227"/>
        <end position="297"/>
    </location>
</feature>
<protein>
    <submittedName>
        <fullName evidence="7">Efflux RND transporter periplasmic adaptor subunit</fullName>
    </submittedName>
</protein>
<dbReference type="OrthoDB" id="9806939at2"/>
<feature type="domain" description="Multidrug resistance protein MdtA-like barrel-sandwich hybrid" evidence="4">
    <location>
        <begin position="79"/>
        <end position="215"/>
    </location>
</feature>
<gene>
    <name evidence="7" type="ORF">C1O66_03620</name>
</gene>
<dbReference type="Pfam" id="PF25954">
    <property type="entry name" value="Beta-barrel_RND_2"/>
    <property type="match status" value="1"/>
</dbReference>
<dbReference type="InterPro" id="IPR058625">
    <property type="entry name" value="MdtA-like_BSH"/>
</dbReference>
<evidence type="ECO:0000256" key="1">
    <source>
        <dbReference type="ARBA" id="ARBA00009477"/>
    </source>
</evidence>
<dbReference type="InterPro" id="IPR058792">
    <property type="entry name" value="Beta-barrel_RND_2"/>
</dbReference>
<dbReference type="PANTHER" id="PTHR30469">
    <property type="entry name" value="MULTIDRUG RESISTANCE PROTEIN MDTA"/>
    <property type="match status" value="1"/>
</dbReference>
<dbReference type="InterPro" id="IPR058649">
    <property type="entry name" value="CzcB_C"/>
</dbReference>
<dbReference type="InterPro" id="IPR058624">
    <property type="entry name" value="MdtA-like_HH"/>
</dbReference>
<accession>A0A2N8KTD1</accession>
<comment type="caution">
    <text evidence="7">The sequence shown here is derived from an EMBL/GenBank/DDBJ whole genome shotgun (WGS) entry which is preliminary data.</text>
</comment>
<organism evidence="7 8">
    <name type="scientific">Kinneretia aquatilis</name>
    <dbReference type="NCBI Taxonomy" id="2070761"/>
    <lineage>
        <taxon>Bacteria</taxon>
        <taxon>Pseudomonadati</taxon>
        <taxon>Pseudomonadota</taxon>
        <taxon>Betaproteobacteria</taxon>
        <taxon>Burkholderiales</taxon>
        <taxon>Sphaerotilaceae</taxon>
        <taxon>Roseateles</taxon>
    </lineage>
</organism>
<evidence type="ECO:0000313" key="7">
    <source>
        <dbReference type="EMBL" id="PND36719.1"/>
    </source>
</evidence>
<feature type="coiled-coil region" evidence="2">
    <location>
        <begin position="127"/>
        <end position="178"/>
    </location>
</feature>
<sequence>MNHADTVPATVLPRRHGPALGLLVLMAAFLQTPGVAAGGAAGGRSAEQASTAPALRSLVVGPSTGLQGSVAEGRVEAVRQTTLAAQVSGAIVQLEVKAGDRVRAGQVLLRIDARASKQASQASEAQAQAARASLQLASREYERQKQLHQQHYISQAALDQAEAQFKAMQAQTQAQLAQLALSHTQGDLNIVRSPYDGVISELPVTLGDMAMPGRPLLTVYDPRALRVSAHLAQSLAAQLRDQSGLRVELPGQSQAVVPQGYQLLPAVDANAHTMELRIDLPALPGLVPGMFARVQLPASLSSASQLRVPQSAVLSRAEMSGVYVINAEGKPLLRQVRLGAVKGGQVEVLSGLNPGERIALEPQVAARQR</sequence>
<reference evidence="7 8" key="1">
    <citation type="submission" date="2018-01" db="EMBL/GenBank/DDBJ databases">
        <title>Draft genome sequence of Paucibacter aquatile CR182 isolated from freshwater of the Nakdong River.</title>
        <authorList>
            <person name="Choi A."/>
            <person name="Chung E.J."/>
        </authorList>
    </citation>
    <scope>NUCLEOTIDE SEQUENCE [LARGE SCALE GENOMIC DNA]</scope>
    <source>
        <strain evidence="7 8">CR182</strain>
    </source>
</reference>